<keyword evidence="2" id="KW-1185">Reference proteome</keyword>
<dbReference type="OrthoDB" id="4955273at2"/>
<evidence type="ECO:0000313" key="1">
    <source>
        <dbReference type="EMBL" id="VDC18389.1"/>
    </source>
</evidence>
<name>A0A3P5W512_9MICC</name>
<dbReference type="RefSeq" id="WP_160118941.1">
    <property type="nucleotide sequence ID" value="NZ_CBCRYA010000005.1"/>
</dbReference>
<evidence type="ECO:0000313" key="2">
    <source>
        <dbReference type="Proteomes" id="UP000280861"/>
    </source>
</evidence>
<protein>
    <submittedName>
        <fullName evidence="1">Uncharacterized protein</fullName>
    </submittedName>
</protein>
<proteinExistence type="predicted"/>
<dbReference type="EMBL" id="UXAU01000009">
    <property type="protein sequence ID" value="VDC18389.1"/>
    <property type="molecule type" value="Genomic_DNA"/>
</dbReference>
<sequence length="118" mass="13097">MDYDPQEELDGTDIAVAEHQFEDFQERTSVSIADHDDAVSMGFPCPANRVHTRWTKRLKVGEHVSFVAEGVSGSGTIDAVMPDRSVIWIWSDGGLGRRMLHRGKGTSINADRPQLETT</sequence>
<dbReference type="Proteomes" id="UP000280861">
    <property type="component" value="Unassembled WGS sequence"/>
</dbReference>
<gene>
    <name evidence="1" type="ORF">PSET11_00255</name>
</gene>
<dbReference type="AlphaFoldDB" id="A0A3P5W512"/>
<organism evidence="1 2">
    <name type="scientific">Arthrobacter ulcerisalmonis</name>
    <dbReference type="NCBI Taxonomy" id="2483813"/>
    <lineage>
        <taxon>Bacteria</taxon>
        <taxon>Bacillati</taxon>
        <taxon>Actinomycetota</taxon>
        <taxon>Actinomycetes</taxon>
        <taxon>Micrococcales</taxon>
        <taxon>Micrococcaceae</taxon>
        <taxon>Arthrobacter</taxon>
    </lineage>
</organism>
<reference evidence="1 2" key="1">
    <citation type="submission" date="2018-11" db="EMBL/GenBank/DDBJ databases">
        <authorList>
            <person name="Criscuolo A."/>
        </authorList>
    </citation>
    <scope>NUCLEOTIDE SEQUENCE [LARGE SCALE GENOMIC DNA]</scope>
    <source>
        <strain evidence="1">AT11b</strain>
    </source>
</reference>
<accession>A0A3P5W512</accession>